<sequence>MRAKMIIGTATAFPLLVGALPAGAQGGNHGYCYVYGPDMKTVYVSDPYPVPSGPDMSFQQFGDYLGKNQGVTKRPGCDSGYNGRAVATQARQNRITEARQQGIRVVEVRWPL</sequence>
<dbReference type="RefSeq" id="WP_184170834.1">
    <property type="nucleotide sequence ID" value="NZ_JACHLN010000005.1"/>
</dbReference>
<proteinExistence type="predicted"/>
<dbReference type="EMBL" id="JACHLN010000005">
    <property type="protein sequence ID" value="MBB4841297.1"/>
    <property type="molecule type" value="Genomic_DNA"/>
</dbReference>
<protein>
    <submittedName>
        <fullName evidence="2">Uncharacterized protein</fullName>
    </submittedName>
</protein>
<reference evidence="2 3" key="1">
    <citation type="submission" date="2020-08" db="EMBL/GenBank/DDBJ databases">
        <title>Functional genomics of gut bacteria from endangered species of beetles.</title>
        <authorList>
            <person name="Carlos-Shanley C."/>
        </authorList>
    </citation>
    <scope>NUCLEOTIDE SEQUENCE [LARGE SCALE GENOMIC DNA]</scope>
    <source>
        <strain evidence="2 3">S00224</strain>
    </source>
</reference>
<comment type="caution">
    <text evidence="2">The sequence shown here is derived from an EMBL/GenBank/DDBJ whole genome shotgun (WGS) entry which is preliminary data.</text>
</comment>
<accession>A0A7W7K582</accession>
<dbReference type="AlphaFoldDB" id="A0A7W7K582"/>
<evidence type="ECO:0000256" key="1">
    <source>
        <dbReference type="SAM" id="SignalP"/>
    </source>
</evidence>
<evidence type="ECO:0000313" key="2">
    <source>
        <dbReference type="EMBL" id="MBB4841297.1"/>
    </source>
</evidence>
<dbReference type="Proteomes" id="UP000575241">
    <property type="component" value="Unassembled WGS sequence"/>
</dbReference>
<feature type="signal peptide" evidence="1">
    <location>
        <begin position="1"/>
        <end position="24"/>
    </location>
</feature>
<evidence type="ECO:0000313" key="3">
    <source>
        <dbReference type="Proteomes" id="UP000575241"/>
    </source>
</evidence>
<gene>
    <name evidence="2" type="ORF">HNP52_004399</name>
</gene>
<keyword evidence="3" id="KW-1185">Reference proteome</keyword>
<organism evidence="2 3">
    <name type="scientific">Sphingomonas kyeonggiensis</name>
    <dbReference type="NCBI Taxonomy" id="1268553"/>
    <lineage>
        <taxon>Bacteria</taxon>
        <taxon>Pseudomonadati</taxon>
        <taxon>Pseudomonadota</taxon>
        <taxon>Alphaproteobacteria</taxon>
        <taxon>Sphingomonadales</taxon>
        <taxon>Sphingomonadaceae</taxon>
        <taxon>Sphingomonas</taxon>
    </lineage>
</organism>
<feature type="chain" id="PRO_5030986883" evidence="1">
    <location>
        <begin position="25"/>
        <end position="112"/>
    </location>
</feature>
<name>A0A7W7K582_9SPHN</name>
<keyword evidence="1" id="KW-0732">Signal</keyword>